<organism evidence="1 2">
    <name type="scientific">Dictyocaulus viviparus</name>
    <name type="common">Bovine lungworm</name>
    <dbReference type="NCBI Taxonomy" id="29172"/>
    <lineage>
        <taxon>Eukaryota</taxon>
        <taxon>Metazoa</taxon>
        <taxon>Ecdysozoa</taxon>
        <taxon>Nematoda</taxon>
        <taxon>Chromadorea</taxon>
        <taxon>Rhabditida</taxon>
        <taxon>Rhabditina</taxon>
        <taxon>Rhabditomorpha</taxon>
        <taxon>Strongyloidea</taxon>
        <taxon>Metastrongylidae</taxon>
        <taxon>Dictyocaulus</taxon>
    </lineage>
</organism>
<accession>A0A0D8XBU4</accession>
<sequence>MIWYNPFWPGSCTSCRRNRMSDSERKNSLSHLFKIGQVSSLLPSLDVVAVSKAPSPESNPILRYT</sequence>
<reference evidence="2" key="2">
    <citation type="journal article" date="2016" name="Sci. Rep.">
        <title>Dictyocaulus viviparus genome, variome and transcriptome elucidate lungworm biology and support future intervention.</title>
        <authorList>
            <person name="McNulty S.N."/>
            <person name="Strube C."/>
            <person name="Rosa B.A."/>
            <person name="Martin J.C."/>
            <person name="Tyagi R."/>
            <person name="Choi Y.J."/>
            <person name="Wang Q."/>
            <person name="Hallsworth Pepin K."/>
            <person name="Zhang X."/>
            <person name="Ozersky P."/>
            <person name="Wilson R.K."/>
            <person name="Sternberg P.W."/>
            <person name="Gasser R.B."/>
            <person name="Mitreva M."/>
        </authorList>
    </citation>
    <scope>NUCLEOTIDE SEQUENCE [LARGE SCALE GENOMIC DNA]</scope>
    <source>
        <strain evidence="2">HannoverDv2000</strain>
    </source>
</reference>
<dbReference type="AlphaFoldDB" id="A0A0D8XBU4"/>
<evidence type="ECO:0000313" key="2">
    <source>
        <dbReference type="Proteomes" id="UP000053766"/>
    </source>
</evidence>
<proteinExistence type="predicted"/>
<dbReference type="Proteomes" id="UP000053766">
    <property type="component" value="Unassembled WGS sequence"/>
</dbReference>
<name>A0A0D8XBU4_DICVI</name>
<protein>
    <submittedName>
        <fullName evidence="1">Uncharacterized protein</fullName>
    </submittedName>
</protein>
<evidence type="ECO:0000313" key="1">
    <source>
        <dbReference type="EMBL" id="KJH41134.1"/>
    </source>
</evidence>
<reference evidence="1 2" key="1">
    <citation type="submission" date="2013-11" db="EMBL/GenBank/DDBJ databases">
        <title>Draft genome of the bovine lungworm Dictyocaulus viviparus.</title>
        <authorList>
            <person name="Mitreva M."/>
        </authorList>
    </citation>
    <scope>NUCLEOTIDE SEQUENCE [LARGE SCALE GENOMIC DNA]</scope>
    <source>
        <strain evidence="1 2">HannoverDv2000</strain>
    </source>
</reference>
<gene>
    <name evidence="1" type="ORF">DICVIV_12892</name>
</gene>
<keyword evidence="2" id="KW-1185">Reference proteome</keyword>
<dbReference type="EMBL" id="KN716896">
    <property type="protein sequence ID" value="KJH41134.1"/>
    <property type="molecule type" value="Genomic_DNA"/>
</dbReference>